<evidence type="ECO:0000313" key="1">
    <source>
        <dbReference type="EMBL" id="MCR1822024.1"/>
    </source>
</evidence>
<organism evidence="1 2">
    <name type="scientific">Terrisporobacter muris</name>
    <dbReference type="NCBI Taxonomy" id="2963284"/>
    <lineage>
        <taxon>Bacteria</taxon>
        <taxon>Bacillati</taxon>
        <taxon>Bacillota</taxon>
        <taxon>Clostridia</taxon>
        <taxon>Peptostreptococcales</taxon>
        <taxon>Peptostreptococcaceae</taxon>
        <taxon>Terrisporobacter</taxon>
    </lineage>
</organism>
<gene>
    <name evidence="1" type="ORF">NSA58_04415</name>
</gene>
<proteinExistence type="predicted"/>
<dbReference type="RefSeq" id="WP_200886397.1">
    <property type="nucleotide sequence ID" value="NZ_JANKBY010000031.1"/>
</dbReference>
<reference evidence="1" key="1">
    <citation type="submission" date="2022-07" db="EMBL/GenBank/DDBJ databases">
        <title>Enhanced cultured diversity of the mouse gut microbiota enables custom-made synthetic communities.</title>
        <authorList>
            <person name="Afrizal A."/>
        </authorList>
    </citation>
    <scope>NUCLEOTIDE SEQUENCE</scope>
    <source>
        <strain evidence="1">DSM 29186</strain>
    </source>
</reference>
<comment type="caution">
    <text evidence="1">The sequence shown here is derived from an EMBL/GenBank/DDBJ whole genome shotgun (WGS) entry which is preliminary data.</text>
</comment>
<protein>
    <submittedName>
        <fullName evidence="1">Uncharacterized protein</fullName>
    </submittedName>
</protein>
<dbReference type="AlphaFoldDB" id="A0A9X2M8U8"/>
<dbReference type="Proteomes" id="UP001140817">
    <property type="component" value="Unassembled WGS sequence"/>
</dbReference>
<dbReference type="EMBL" id="JANKBY010000031">
    <property type="protein sequence ID" value="MCR1822024.1"/>
    <property type="molecule type" value="Genomic_DNA"/>
</dbReference>
<name>A0A9X2M8U8_9FIRM</name>
<keyword evidence="2" id="KW-1185">Reference proteome</keyword>
<accession>A0A9X2M8U8</accession>
<evidence type="ECO:0000313" key="2">
    <source>
        <dbReference type="Proteomes" id="UP001140817"/>
    </source>
</evidence>
<sequence>MEVIKNIKGKTVCRVDSTNKTVEIVQKGFKTVIQFMEDGSMKIINTQVM</sequence>